<protein>
    <submittedName>
        <fullName evidence="1">Uncharacterized protein</fullName>
    </submittedName>
</protein>
<dbReference type="RefSeq" id="WP_378292417.1">
    <property type="nucleotide sequence ID" value="NZ_JBHSON010000151.1"/>
</dbReference>
<gene>
    <name evidence="1" type="ORF">ACFPZN_52970</name>
</gene>
<keyword evidence="2" id="KW-1185">Reference proteome</keyword>
<organism evidence="1 2">
    <name type="scientific">Actinomadura rugatobispora</name>
    <dbReference type="NCBI Taxonomy" id="1994"/>
    <lineage>
        <taxon>Bacteria</taxon>
        <taxon>Bacillati</taxon>
        <taxon>Actinomycetota</taxon>
        <taxon>Actinomycetes</taxon>
        <taxon>Streptosporangiales</taxon>
        <taxon>Thermomonosporaceae</taxon>
        <taxon>Actinomadura</taxon>
    </lineage>
</organism>
<dbReference type="Proteomes" id="UP001596074">
    <property type="component" value="Unassembled WGS sequence"/>
</dbReference>
<dbReference type="EMBL" id="JBHSON010000151">
    <property type="protein sequence ID" value="MFC5754382.1"/>
    <property type="molecule type" value="Genomic_DNA"/>
</dbReference>
<evidence type="ECO:0000313" key="1">
    <source>
        <dbReference type="EMBL" id="MFC5754382.1"/>
    </source>
</evidence>
<name>A0ABW1AIC4_9ACTN</name>
<proteinExistence type="predicted"/>
<reference evidence="2" key="1">
    <citation type="journal article" date="2019" name="Int. J. Syst. Evol. Microbiol.">
        <title>The Global Catalogue of Microorganisms (GCM) 10K type strain sequencing project: providing services to taxonomists for standard genome sequencing and annotation.</title>
        <authorList>
            <consortium name="The Broad Institute Genomics Platform"/>
            <consortium name="The Broad Institute Genome Sequencing Center for Infectious Disease"/>
            <person name="Wu L."/>
            <person name="Ma J."/>
        </authorList>
    </citation>
    <scope>NUCLEOTIDE SEQUENCE [LARGE SCALE GENOMIC DNA]</scope>
    <source>
        <strain evidence="2">KCTC 42087</strain>
    </source>
</reference>
<comment type="caution">
    <text evidence="1">The sequence shown here is derived from an EMBL/GenBank/DDBJ whole genome shotgun (WGS) entry which is preliminary data.</text>
</comment>
<evidence type="ECO:0000313" key="2">
    <source>
        <dbReference type="Proteomes" id="UP001596074"/>
    </source>
</evidence>
<sequence length="332" mass="36690">MTLQPPEGGNGPGLTITEGQPARAANGFERIKGLCRRALGRHTVQYVSYYIRGNQQFWQDTFASAHAPGIASPDDAKRKRESLETSGQHLHYVVARLDKAFEPVRSGRLIRCVFDVGEGALFYYSPFHGEYLVGASLEESPVDEADATMVWLCDEVRLARGYGGNQNPAGEHTKYDVDVDPADLLPQERYIDEYAVSGDSRGELSGHLRAALSPEALHYVAYFEGPDLVRSADLLRHRRLGSFTVGTEHADRRKHYERIGKLTHITSHRMDRMLLPLLGGVLHRVVLDVEAGAVYYRRLGNDQALIGITLDQAKVAVAEAALNTLAQAIAAR</sequence>
<accession>A0ABW1AIC4</accession>